<dbReference type="InterPro" id="IPR006665">
    <property type="entry name" value="OmpA-like"/>
</dbReference>
<evidence type="ECO:0000256" key="3">
    <source>
        <dbReference type="SAM" id="SignalP"/>
    </source>
</evidence>
<comment type="caution">
    <text evidence="6">The sequence shown here is derived from an EMBL/GenBank/DDBJ whole genome shotgun (WGS) entry which is preliminary data.</text>
</comment>
<sequence>MRKSFFYFGAAALLLVGCKGAQPQASKEPVILTLGDRPVYTSEFQYVYNKNNGSAENAYTQASVQEYLDLYTNFKLKVMDAESRGLDTTLAFRRELDGYKQQLAQPYLTEKSVTEKLIREAYDRMKQEINASHILINVPPDAEPKDTLAAYNKILDLRKRILAGEDFNKLAQTYSEDPSAKENHGTLGYFTALQMVYPFEDAAYKTPVGQLSNPVRTRFGYHLIKVNNVRPAQGEVKVSHIMVRATPGMPKADSVAAKRKIDEIYTRVVRKENWDRLVAQFSEDVSSNQNGGELPWFGTGRMLPSFEEVAFKLAKPGDISKPVQTPYGWHIIKLVERRSLPSYDDMETSLRNRVAKDSRSELNKAAFIKRIKTENNFLEIPAAKQYALGKADSSLVKGSWKNRFPEKETNTPLFSIQGKNFRVKDFFDYAEQNQKPKPKTSPAHAMQLLYDGFAEQSLLNYEKENLENKHLDYKMLVQEYREGILLFQLMDEKVWSKAIEDTVGLKTFFDQNRENYKWDTRAEATILSAANKQILEKAQPLLNAGRYEARKNKPAPVLFAANATTLSARATAQLDELANRLTADPNLSVILTGQADAREATRKNTLVQQRASQVSSYLLNKGVPAAQVSINNTPAGNRQRAVTLDLYSKDVKVLEQVFNENNPLALQVTNRRFGKGESKILDKVNWQEGTYTLEQDGRFYLVQVHKILPPGYKNLNETRGIATSDYQNYLEKQWVTELRQRYPVKVNQAEVDKLVKK</sequence>
<dbReference type="SUPFAM" id="SSF103088">
    <property type="entry name" value="OmpA-like"/>
    <property type="match status" value="1"/>
</dbReference>
<dbReference type="InterPro" id="IPR046357">
    <property type="entry name" value="PPIase_dom_sf"/>
</dbReference>
<evidence type="ECO:0000256" key="1">
    <source>
        <dbReference type="PROSITE-ProRule" id="PRU00278"/>
    </source>
</evidence>
<dbReference type="Pfam" id="PF00639">
    <property type="entry name" value="Rotamase"/>
    <property type="match status" value="1"/>
</dbReference>
<dbReference type="Proteomes" id="UP000323426">
    <property type="component" value="Unassembled WGS sequence"/>
</dbReference>
<dbReference type="PANTHER" id="PTHR47245:SF2">
    <property type="entry name" value="PEPTIDYL-PROLYL CIS-TRANS ISOMERASE HP_0175-RELATED"/>
    <property type="match status" value="1"/>
</dbReference>
<evidence type="ECO:0000259" key="5">
    <source>
        <dbReference type="PROSITE" id="PS51123"/>
    </source>
</evidence>
<accession>A0A5M6DTI4</accession>
<keyword evidence="1" id="KW-0413">Isomerase</keyword>
<dbReference type="SUPFAM" id="SSF54534">
    <property type="entry name" value="FKBP-like"/>
    <property type="match status" value="2"/>
</dbReference>
<dbReference type="AlphaFoldDB" id="A0A5M6DTI4"/>
<evidence type="ECO:0000313" key="7">
    <source>
        <dbReference type="Proteomes" id="UP000323426"/>
    </source>
</evidence>
<feature type="domain" description="PpiC" evidence="4">
    <location>
        <begin position="126"/>
        <end position="228"/>
    </location>
</feature>
<dbReference type="Pfam" id="PF13616">
    <property type="entry name" value="Rotamase_3"/>
    <property type="match status" value="1"/>
</dbReference>
<dbReference type="PROSITE" id="PS50198">
    <property type="entry name" value="PPIC_PPIASE_2"/>
    <property type="match status" value="2"/>
</dbReference>
<feature type="signal peptide" evidence="3">
    <location>
        <begin position="1"/>
        <end position="21"/>
    </location>
</feature>
<dbReference type="InterPro" id="IPR050245">
    <property type="entry name" value="PrsA_foldase"/>
</dbReference>
<dbReference type="RefSeq" id="WP_150086477.1">
    <property type="nucleotide sequence ID" value="NZ_VWSF01000001.1"/>
</dbReference>
<keyword evidence="3" id="KW-0732">Signal</keyword>
<keyword evidence="1" id="KW-0697">Rotamase</keyword>
<dbReference type="InterPro" id="IPR036737">
    <property type="entry name" value="OmpA-like_sf"/>
</dbReference>
<evidence type="ECO:0000259" key="4">
    <source>
        <dbReference type="PROSITE" id="PS50198"/>
    </source>
</evidence>
<gene>
    <name evidence="6" type="ORF">F0145_02350</name>
</gene>
<protein>
    <submittedName>
        <fullName evidence="6">OmpA family protein</fullName>
    </submittedName>
</protein>
<organism evidence="6 7">
    <name type="scientific">Adhaeribacter rhizoryzae</name>
    <dbReference type="NCBI Taxonomy" id="2607907"/>
    <lineage>
        <taxon>Bacteria</taxon>
        <taxon>Pseudomonadati</taxon>
        <taxon>Bacteroidota</taxon>
        <taxon>Cytophagia</taxon>
        <taxon>Cytophagales</taxon>
        <taxon>Hymenobacteraceae</taxon>
        <taxon>Adhaeribacter</taxon>
    </lineage>
</organism>
<dbReference type="PROSITE" id="PS51257">
    <property type="entry name" value="PROKAR_LIPOPROTEIN"/>
    <property type="match status" value="1"/>
</dbReference>
<dbReference type="PROSITE" id="PS51123">
    <property type="entry name" value="OMPA_2"/>
    <property type="match status" value="1"/>
</dbReference>
<dbReference type="PANTHER" id="PTHR47245">
    <property type="entry name" value="PEPTIDYLPROLYL ISOMERASE"/>
    <property type="match status" value="1"/>
</dbReference>
<evidence type="ECO:0000313" key="6">
    <source>
        <dbReference type="EMBL" id="KAA5549450.1"/>
    </source>
</evidence>
<feature type="domain" description="OmpA-like" evidence="5">
    <location>
        <begin position="546"/>
        <end position="650"/>
    </location>
</feature>
<name>A0A5M6DTI4_9BACT</name>
<feature type="chain" id="PRO_5024423966" evidence="3">
    <location>
        <begin position="22"/>
        <end position="757"/>
    </location>
</feature>
<dbReference type="Gene3D" id="3.10.50.40">
    <property type="match status" value="2"/>
</dbReference>
<reference evidence="6 7" key="1">
    <citation type="submission" date="2019-09" db="EMBL/GenBank/DDBJ databases">
        <title>Genome sequence and assembly of Adhaeribacter sp.</title>
        <authorList>
            <person name="Chhetri G."/>
        </authorList>
    </citation>
    <scope>NUCLEOTIDE SEQUENCE [LARGE SCALE GENOMIC DNA]</scope>
    <source>
        <strain evidence="6 7">DK36</strain>
    </source>
</reference>
<dbReference type="InterPro" id="IPR000297">
    <property type="entry name" value="PPIase_PpiC"/>
</dbReference>
<dbReference type="Pfam" id="PF00691">
    <property type="entry name" value="OmpA"/>
    <property type="match status" value="1"/>
</dbReference>
<evidence type="ECO:0000256" key="2">
    <source>
        <dbReference type="PROSITE-ProRule" id="PRU00473"/>
    </source>
</evidence>
<keyword evidence="7" id="KW-1185">Reference proteome</keyword>
<feature type="domain" description="PpiC" evidence="4">
    <location>
        <begin position="233"/>
        <end position="336"/>
    </location>
</feature>
<dbReference type="GO" id="GO:0016020">
    <property type="term" value="C:membrane"/>
    <property type="evidence" value="ECO:0007669"/>
    <property type="project" value="UniProtKB-UniRule"/>
</dbReference>
<dbReference type="EMBL" id="VWSF01000001">
    <property type="protein sequence ID" value="KAA5549450.1"/>
    <property type="molecule type" value="Genomic_DNA"/>
</dbReference>
<dbReference type="Gene3D" id="3.30.1330.60">
    <property type="entry name" value="OmpA-like domain"/>
    <property type="match status" value="1"/>
</dbReference>
<dbReference type="GO" id="GO:0003755">
    <property type="term" value="F:peptidyl-prolyl cis-trans isomerase activity"/>
    <property type="evidence" value="ECO:0007669"/>
    <property type="project" value="UniProtKB-KW"/>
</dbReference>
<proteinExistence type="predicted"/>
<keyword evidence="2" id="KW-0472">Membrane</keyword>